<dbReference type="EMBL" id="BSSV01000006">
    <property type="protein sequence ID" value="GLX86587.1"/>
    <property type="molecule type" value="Genomic_DNA"/>
</dbReference>
<dbReference type="RefSeq" id="WP_284299755.1">
    <property type="nucleotide sequence ID" value="NZ_BSSV01000006.1"/>
</dbReference>
<organism evidence="2 3">
    <name type="scientific">Thalassotalea loyana</name>
    <dbReference type="NCBI Taxonomy" id="280483"/>
    <lineage>
        <taxon>Bacteria</taxon>
        <taxon>Pseudomonadati</taxon>
        <taxon>Pseudomonadota</taxon>
        <taxon>Gammaproteobacteria</taxon>
        <taxon>Alteromonadales</taxon>
        <taxon>Colwelliaceae</taxon>
        <taxon>Thalassotalea</taxon>
    </lineage>
</organism>
<dbReference type="InterPro" id="IPR036390">
    <property type="entry name" value="WH_DNA-bd_sf"/>
</dbReference>
<dbReference type="CDD" id="cd00090">
    <property type="entry name" value="HTH_ARSR"/>
    <property type="match status" value="1"/>
</dbReference>
<evidence type="ECO:0000313" key="2">
    <source>
        <dbReference type="EMBL" id="GLX86587.1"/>
    </source>
</evidence>
<dbReference type="Pfam" id="PF13601">
    <property type="entry name" value="HTH_34"/>
    <property type="match status" value="1"/>
</dbReference>
<dbReference type="Gene3D" id="1.10.10.10">
    <property type="entry name" value="Winged helix-like DNA-binding domain superfamily/Winged helix DNA-binding domain"/>
    <property type="match status" value="1"/>
</dbReference>
<dbReference type="InterPro" id="IPR011991">
    <property type="entry name" value="ArsR-like_HTH"/>
</dbReference>
<feature type="domain" description="Winged helix DNA-binding" evidence="1">
    <location>
        <begin position="13"/>
        <end position="91"/>
    </location>
</feature>
<reference evidence="2 3" key="1">
    <citation type="submission" date="2023-03" db="EMBL/GenBank/DDBJ databases">
        <title>Thalassotalea loyana LMG 22536T draft genome sequence.</title>
        <authorList>
            <person name="Sawabe T."/>
        </authorList>
    </citation>
    <scope>NUCLEOTIDE SEQUENCE [LARGE SCALE GENOMIC DNA]</scope>
    <source>
        <strain evidence="2 3">LMG 22536</strain>
    </source>
</reference>
<gene>
    <name evidence="2" type="ORF">tloyanaT_28400</name>
</gene>
<name>A0ABQ6HG57_9GAMM</name>
<accession>A0ABQ6HG57</accession>
<proteinExistence type="predicted"/>
<dbReference type="InterPro" id="IPR036388">
    <property type="entry name" value="WH-like_DNA-bd_sf"/>
</dbReference>
<keyword evidence="3" id="KW-1185">Reference proteome</keyword>
<dbReference type="SUPFAM" id="SSF46785">
    <property type="entry name" value="Winged helix' DNA-binding domain"/>
    <property type="match status" value="1"/>
</dbReference>
<dbReference type="InterPro" id="IPR027395">
    <property type="entry name" value="WH_DNA-bd_dom"/>
</dbReference>
<evidence type="ECO:0000313" key="3">
    <source>
        <dbReference type="Proteomes" id="UP001157134"/>
    </source>
</evidence>
<sequence length="94" mass="10246">MATLDPVIHAPNRLQICALLATSAELDFKLIKERLEVSDSVLSKHLKALESAGYISLKKRTHNGRPKTWVAITSNGLVSFNAHVSALKAIIDVV</sequence>
<protein>
    <submittedName>
        <fullName evidence="2">MarR family transcriptional regulator</fullName>
    </submittedName>
</protein>
<dbReference type="Proteomes" id="UP001157134">
    <property type="component" value="Unassembled WGS sequence"/>
</dbReference>
<evidence type="ECO:0000259" key="1">
    <source>
        <dbReference type="Pfam" id="PF13601"/>
    </source>
</evidence>
<comment type="caution">
    <text evidence="2">The sequence shown here is derived from an EMBL/GenBank/DDBJ whole genome shotgun (WGS) entry which is preliminary data.</text>
</comment>
<dbReference type="PANTHER" id="PTHR37318">
    <property type="entry name" value="BSL7504 PROTEIN"/>
    <property type="match status" value="1"/>
</dbReference>
<dbReference type="PANTHER" id="PTHR37318:SF1">
    <property type="entry name" value="BSL7504 PROTEIN"/>
    <property type="match status" value="1"/>
</dbReference>